<keyword evidence="3" id="KW-0444">Lipid biosynthesis</keyword>
<keyword evidence="11" id="KW-1208">Phospholipid metabolism</keyword>
<keyword evidence="10" id="KW-0594">Phospholipid biosynthesis</keyword>
<protein>
    <recommendedName>
        <fullName evidence="12">Cardiolipin synthase</fullName>
        <ecNumber evidence="12">2.7.8.-</ecNumber>
    </recommendedName>
</protein>
<dbReference type="PIRSF" id="PIRSF000850">
    <property type="entry name" value="Phospholipase_D_PSS"/>
    <property type="match status" value="1"/>
</dbReference>
<proteinExistence type="predicted"/>
<evidence type="ECO:0000313" key="15">
    <source>
        <dbReference type="EMBL" id="RFU62361.1"/>
    </source>
</evidence>
<keyword evidence="4" id="KW-0808">Transferase</keyword>
<dbReference type="InterPro" id="IPR025202">
    <property type="entry name" value="PLD-like_dom"/>
</dbReference>
<keyword evidence="9 13" id="KW-0472">Membrane</keyword>
<dbReference type="InterPro" id="IPR022924">
    <property type="entry name" value="Cardiolipin_synthase"/>
</dbReference>
<keyword evidence="2" id="KW-1003">Cell membrane</keyword>
<dbReference type="CDD" id="cd09112">
    <property type="entry name" value="PLDc_CLS_2"/>
    <property type="match status" value="1"/>
</dbReference>
<feature type="domain" description="PLD phosphodiesterase" evidence="14">
    <location>
        <begin position="143"/>
        <end position="170"/>
    </location>
</feature>
<gene>
    <name evidence="15" type="primary">cls</name>
    <name evidence="15" type="ORF">D0466_14370</name>
</gene>
<accession>A0A372LAL3</accession>
<dbReference type="EMBL" id="QVTD01000010">
    <property type="protein sequence ID" value="RFU62361.1"/>
    <property type="molecule type" value="Genomic_DNA"/>
</dbReference>
<comment type="subcellular location">
    <subcellularLocation>
        <location evidence="1">Cell membrane</location>
    </subcellularLocation>
</comment>
<dbReference type="PANTHER" id="PTHR21248">
    <property type="entry name" value="CARDIOLIPIN SYNTHASE"/>
    <property type="match status" value="1"/>
</dbReference>
<dbReference type="SMART" id="SM00155">
    <property type="entry name" value="PLDc"/>
    <property type="match status" value="2"/>
</dbReference>
<feature type="domain" description="PLD phosphodiesterase" evidence="14">
    <location>
        <begin position="315"/>
        <end position="342"/>
    </location>
</feature>
<dbReference type="InterPro" id="IPR001736">
    <property type="entry name" value="PLipase_D/transphosphatidylase"/>
</dbReference>
<evidence type="ECO:0000313" key="16">
    <source>
        <dbReference type="Proteomes" id="UP000262939"/>
    </source>
</evidence>
<dbReference type="Pfam" id="PF13091">
    <property type="entry name" value="PLDc_2"/>
    <property type="match status" value="2"/>
</dbReference>
<dbReference type="PANTHER" id="PTHR21248:SF7">
    <property type="entry name" value="MINOR CARDIOLIPIN SYNTHASE CLSB"/>
    <property type="match status" value="1"/>
</dbReference>
<keyword evidence="16" id="KW-1185">Reference proteome</keyword>
<evidence type="ECO:0000256" key="8">
    <source>
        <dbReference type="ARBA" id="ARBA00023098"/>
    </source>
</evidence>
<evidence type="ECO:0000256" key="1">
    <source>
        <dbReference type="ARBA" id="ARBA00004236"/>
    </source>
</evidence>
<reference evidence="15 16" key="1">
    <citation type="submission" date="2018-08" db="EMBL/GenBank/DDBJ databases">
        <title>Bacillus chawlae sp. nov., Bacillus glennii sp. nov., and Bacillus saganii sp. nov. Isolated from the Vehicle Assembly Building at Kennedy Space Center where the Viking Spacecraft were Assembled.</title>
        <authorList>
            <person name="Seuylemezian A."/>
            <person name="Vaishampayan P."/>
        </authorList>
    </citation>
    <scope>NUCLEOTIDE SEQUENCE [LARGE SCALE GENOMIC DNA]</scope>
    <source>
        <strain evidence="15 16">V44-8</strain>
    </source>
</reference>
<evidence type="ECO:0000256" key="7">
    <source>
        <dbReference type="ARBA" id="ARBA00022989"/>
    </source>
</evidence>
<comment type="caution">
    <text evidence="15">The sequence shown here is derived from an EMBL/GenBank/DDBJ whole genome shotgun (WGS) entry which is preliminary data.</text>
</comment>
<dbReference type="CDD" id="cd09110">
    <property type="entry name" value="PLDc_CLS_1"/>
    <property type="match status" value="1"/>
</dbReference>
<evidence type="ECO:0000256" key="4">
    <source>
        <dbReference type="ARBA" id="ARBA00022679"/>
    </source>
</evidence>
<keyword evidence="5 13" id="KW-0812">Transmembrane</keyword>
<evidence type="ECO:0000256" key="11">
    <source>
        <dbReference type="ARBA" id="ARBA00023264"/>
    </source>
</evidence>
<dbReference type="Proteomes" id="UP000262939">
    <property type="component" value="Unassembled WGS sequence"/>
</dbReference>
<dbReference type="OrthoDB" id="9762009at2"/>
<dbReference type="PROSITE" id="PS50035">
    <property type="entry name" value="PLD"/>
    <property type="match status" value="2"/>
</dbReference>
<evidence type="ECO:0000256" key="9">
    <source>
        <dbReference type="ARBA" id="ARBA00023136"/>
    </source>
</evidence>
<dbReference type="GO" id="GO:0032049">
    <property type="term" value="P:cardiolipin biosynthetic process"/>
    <property type="evidence" value="ECO:0007669"/>
    <property type="project" value="UniProtKB-UniRule"/>
</dbReference>
<dbReference type="EC" id="2.7.8.-" evidence="12"/>
<evidence type="ECO:0000256" key="12">
    <source>
        <dbReference type="NCBIfam" id="TIGR04265"/>
    </source>
</evidence>
<dbReference type="FunFam" id="3.30.870.10:FF:000014">
    <property type="entry name" value="Cardiolipin synthase"/>
    <property type="match status" value="1"/>
</dbReference>
<dbReference type="Gene3D" id="3.30.870.10">
    <property type="entry name" value="Endonuclease Chain A"/>
    <property type="match status" value="2"/>
</dbReference>
<evidence type="ECO:0000256" key="5">
    <source>
        <dbReference type="ARBA" id="ARBA00022692"/>
    </source>
</evidence>
<dbReference type="AlphaFoldDB" id="A0A372LAL3"/>
<keyword evidence="6" id="KW-0677">Repeat</keyword>
<keyword evidence="8" id="KW-0443">Lipid metabolism</keyword>
<evidence type="ECO:0000259" key="14">
    <source>
        <dbReference type="PROSITE" id="PS50035"/>
    </source>
</evidence>
<name>A0A372LAL3_9BACI</name>
<evidence type="ECO:0000256" key="6">
    <source>
        <dbReference type="ARBA" id="ARBA00022737"/>
    </source>
</evidence>
<feature type="transmembrane region" description="Helical" evidence="13">
    <location>
        <begin position="6"/>
        <end position="26"/>
    </location>
</feature>
<evidence type="ECO:0000256" key="13">
    <source>
        <dbReference type="SAM" id="Phobius"/>
    </source>
</evidence>
<dbReference type="GO" id="GO:0008808">
    <property type="term" value="F:cardiolipin synthase activity"/>
    <property type="evidence" value="ECO:0007669"/>
    <property type="project" value="UniProtKB-UniRule"/>
</dbReference>
<dbReference type="SUPFAM" id="SSF56024">
    <property type="entry name" value="Phospholipase D/nuclease"/>
    <property type="match status" value="2"/>
</dbReference>
<evidence type="ECO:0000256" key="2">
    <source>
        <dbReference type="ARBA" id="ARBA00022475"/>
    </source>
</evidence>
<dbReference type="GO" id="GO:0005886">
    <property type="term" value="C:plasma membrane"/>
    <property type="evidence" value="ECO:0007669"/>
    <property type="project" value="UniProtKB-SubCell"/>
</dbReference>
<evidence type="ECO:0000256" key="10">
    <source>
        <dbReference type="ARBA" id="ARBA00023209"/>
    </source>
</evidence>
<sequence length="402" mass="46935">MDLIIPVTVGIIILCFLAWLPIDFYLGRKSHINHVVDKYFPKRSSDIQIYTNGRALFQDFFKEIKDAKAHVHILFYIVSNDRFSEEFLQLLKTKAQSGVEVRLMVDRIGSHRLSRKTINDLKTHGIRFIFTHMPKWPYLFYSLQERNHRKISIIDGKIGYLGGYNIGKEYIDQHPKLTPWRDYHMKITGEGVRDLQYVFLDDWFHTSGKDDRRNEKYFPSLPKGECVHQFVPTEGVFLQKTFSELITAAKSRIIIGTPYFVPSQQLFTDLRAALSKGIDITIIVPKHPDHPLVQEASYRYFRVLIKDGARVLQFKKGFYHSKIVLIDDKICDIGTANFDRRSLFLNHEMNCLIFNRACIENIKKELRYDMQHSTPLTLEMLSISNPLRKIKESIASTISPFL</sequence>
<keyword evidence="7 13" id="KW-1133">Transmembrane helix</keyword>
<dbReference type="NCBIfam" id="TIGR04265">
    <property type="entry name" value="bac_cardiolipin"/>
    <property type="match status" value="1"/>
</dbReference>
<organism evidence="15 16">
    <name type="scientific">Peribacillus glennii</name>
    <dbReference type="NCBI Taxonomy" id="2303991"/>
    <lineage>
        <taxon>Bacteria</taxon>
        <taxon>Bacillati</taxon>
        <taxon>Bacillota</taxon>
        <taxon>Bacilli</taxon>
        <taxon>Bacillales</taxon>
        <taxon>Bacillaceae</taxon>
        <taxon>Peribacillus</taxon>
    </lineage>
</organism>
<evidence type="ECO:0000256" key="3">
    <source>
        <dbReference type="ARBA" id="ARBA00022516"/>
    </source>
</evidence>